<comment type="caution">
    <text evidence="2">The sequence shown here is derived from an EMBL/GenBank/DDBJ whole genome shotgun (WGS) entry which is preliminary data.</text>
</comment>
<feature type="region of interest" description="Disordered" evidence="1">
    <location>
        <begin position="43"/>
        <end position="114"/>
    </location>
</feature>
<feature type="compositionally biased region" description="Low complexity" evidence="1">
    <location>
        <begin position="90"/>
        <end position="99"/>
    </location>
</feature>
<dbReference type="EMBL" id="JANJYJ010000008">
    <property type="protein sequence ID" value="KAK3193830.1"/>
    <property type="molecule type" value="Genomic_DNA"/>
</dbReference>
<dbReference type="AlphaFoldDB" id="A0AAE0DWI6"/>
<dbReference type="PANTHER" id="PTHR12550:SF49">
    <property type="entry name" value="PROTEIN HUA2-LIKE 2-RELATED"/>
    <property type="match status" value="1"/>
</dbReference>
<dbReference type="Proteomes" id="UP001281410">
    <property type="component" value="Unassembled WGS sequence"/>
</dbReference>
<gene>
    <name evidence="2" type="ORF">Dsin_025140</name>
</gene>
<name>A0AAE0DWI6_9ROSI</name>
<evidence type="ECO:0000313" key="2">
    <source>
        <dbReference type="EMBL" id="KAK3193830.1"/>
    </source>
</evidence>
<dbReference type="PANTHER" id="PTHR12550">
    <property type="entry name" value="HEPATOMA-DERIVED GROWTH FACTOR-RELATED"/>
    <property type="match status" value="1"/>
</dbReference>
<sequence length="114" mass="12267">MRAFCNHVDVEAFTEDMRQSLLIKRQGKGADFVRAVQEIIDSYEKSKKQDQVDSNSGDDVTVANGENSADLSPHFGLKDQTEAPGATLDSQSKPSNSPTPTNPPSLPAEDASTS</sequence>
<evidence type="ECO:0000313" key="3">
    <source>
        <dbReference type="Proteomes" id="UP001281410"/>
    </source>
</evidence>
<protein>
    <submittedName>
        <fullName evidence="2">Uncharacterized protein</fullName>
    </submittedName>
</protein>
<keyword evidence="3" id="KW-1185">Reference proteome</keyword>
<reference evidence="2" key="1">
    <citation type="journal article" date="2023" name="Plant J.">
        <title>Genome sequences and population genomics provide insights into the demographic history, inbreeding, and mutation load of two 'living fossil' tree species of Dipteronia.</title>
        <authorList>
            <person name="Feng Y."/>
            <person name="Comes H.P."/>
            <person name="Chen J."/>
            <person name="Zhu S."/>
            <person name="Lu R."/>
            <person name="Zhang X."/>
            <person name="Li P."/>
            <person name="Qiu J."/>
            <person name="Olsen K.M."/>
            <person name="Qiu Y."/>
        </authorList>
    </citation>
    <scope>NUCLEOTIDE SEQUENCE</scope>
    <source>
        <strain evidence="2">NBL</strain>
    </source>
</reference>
<feature type="compositionally biased region" description="Polar residues" evidence="1">
    <location>
        <begin position="52"/>
        <end position="70"/>
    </location>
</feature>
<proteinExistence type="predicted"/>
<organism evidence="2 3">
    <name type="scientific">Dipteronia sinensis</name>
    <dbReference type="NCBI Taxonomy" id="43782"/>
    <lineage>
        <taxon>Eukaryota</taxon>
        <taxon>Viridiplantae</taxon>
        <taxon>Streptophyta</taxon>
        <taxon>Embryophyta</taxon>
        <taxon>Tracheophyta</taxon>
        <taxon>Spermatophyta</taxon>
        <taxon>Magnoliopsida</taxon>
        <taxon>eudicotyledons</taxon>
        <taxon>Gunneridae</taxon>
        <taxon>Pentapetalae</taxon>
        <taxon>rosids</taxon>
        <taxon>malvids</taxon>
        <taxon>Sapindales</taxon>
        <taxon>Sapindaceae</taxon>
        <taxon>Hippocastanoideae</taxon>
        <taxon>Acereae</taxon>
        <taxon>Dipteronia</taxon>
    </lineage>
</organism>
<evidence type="ECO:0000256" key="1">
    <source>
        <dbReference type="SAM" id="MobiDB-lite"/>
    </source>
</evidence>
<accession>A0AAE0DWI6</accession>